<name>A0A5B0VIG7_9GAMM</name>
<dbReference type="GO" id="GO:0016788">
    <property type="term" value="F:hydrolase activity, acting on ester bonds"/>
    <property type="evidence" value="ECO:0007669"/>
    <property type="project" value="InterPro"/>
</dbReference>
<organism evidence="2 3">
    <name type="scientific">Photorhabdus heterorhabditis</name>
    <dbReference type="NCBI Taxonomy" id="880156"/>
    <lineage>
        <taxon>Bacteria</taxon>
        <taxon>Pseudomonadati</taxon>
        <taxon>Pseudomonadota</taxon>
        <taxon>Gammaproteobacteria</taxon>
        <taxon>Enterobacterales</taxon>
        <taxon>Morganellaceae</taxon>
        <taxon>Photorhabdus</taxon>
    </lineage>
</organism>
<dbReference type="GO" id="GO:0003723">
    <property type="term" value="F:RNA binding"/>
    <property type="evidence" value="ECO:0007669"/>
    <property type="project" value="InterPro"/>
</dbReference>
<dbReference type="AlphaFoldDB" id="A0A5B0VIG7"/>
<dbReference type="GO" id="GO:0005737">
    <property type="term" value="C:cytoplasm"/>
    <property type="evidence" value="ECO:0007669"/>
    <property type="project" value="InterPro"/>
</dbReference>
<proteinExistence type="predicted"/>
<dbReference type="InterPro" id="IPR014944">
    <property type="entry name" value="Toxin_SymE-like"/>
</dbReference>
<dbReference type="STRING" id="880156.AM629_15210"/>
<evidence type="ECO:0000313" key="2">
    <source>
        <dbReference type="EMBL" id="KAA1174530.1"/>
    </source>
</evidence>
<feature type="domain" description="Toxin SymE-like" evidence="1">
    <location>
        <begin position="23"/>
        <end position="57"/>
    </location>
</feature>
<comment type="caution">
    <text evidence="2">The sequence shown here is derived from an EMBL/GenBank/DDBJ whole genome shotgun (WGS) entry which is preliminary data.</text>
</comment>
<gene>
    <name evidence="2" type="ORF">F0L16_21055</name>
</gene>
<reference evidence="2 3" key="1">
    <citation type="submission" date="2019-09" db="EMBL/GenBank/DDBJ databases">
        <title>Whole genome sequence of Photorhabdus heterorhabditis strain ETL (Enterobacteriales: Enterobacteriaceae) a bacterial symbiont of Heterorhabditis zealandica strain ETL (Rhabditida: Heterorhabditidae).</title>
        <authorList>
            <person name="Lulamba T.E."/>
            <person name="Serepa-Dlamini M.H."/>
        </authorList>
    </citation>
    <scope>NUCLEOTIDE SEQUENCE [LARGE SCALE GENOMIC DNA]</scope>
    <source>
        <strain evidence="2 3">ETL</strain>
    </source>
</reference>
<protein>
    <submittedName>
        <fullName evidence="2">Type I toxin-antitoxin system SymE family toxin</fullName>
    </submittedName>
</protein>
<evidence type="ECO:0000259" key="1">
    <source>
        <dbReference type="Pfam" id="PF08845"/>
    </source>
</evidence>
<dbReference type="Pfam" id="PF08845">
    <property type="entry name" value="SymE_toxin"/>
    <property type="match status" value="1"/>
</dbReference>
<accession>A0A5B0VIG7</accession>
<dbReference type="RefSeq" id="WP_149617578.1">
    <property type="nucleotide sequence ID" value="NZ_CAWPFF010000131.1"/>
</dbReference>
<sequence length="95" mass="10636">MAGRDDKTIRRISQAERFGRAGKNSISLKGKWLQEAGFTFGMPLKIRVMPDCIVITAQNTLELWQCLEGLSIAPFNPSAAVNWIKYYPGGLMMTE</sequence>
<dbReference type="GO" id="GO:0016070">
    <property type="term" value="P:RNA metabolic process"/>
    <property type="evidence" value="ECO:0007669"/>
    <property type="project" value="InterPro"/>
</dbReference>
<dbReference type="EMBL" id="VTUW01000085">
    <property type="protein sequence ID" value="KAA1174530.1"/>
    <property type="molecule type" value="Genomic_DNA"/>
</dbReference>
<evidence type="ECO:0000313" key="3">
    <source>
        <dbReference type="Proteomes" id="UP000322184"/>
    </source>
</evidence>
<dbReference type="Proteomes" id="UP000322184">
    <property type="component" value="Unassembled WGS sequence"/>
</dbReference>